<dbReference type="GO" id="GO:0008237">
    <property type="term" value="F:metallopeptidase activity"/>
    <property type="evidence" value="ECO:0007669"/>
    <property type="project" value="UniProtKB-KW"/>
</dbReference>
<dbReference type="InterPro" id="IPR000787">
    <property type="entry name" value="Peptidase_M29"/>
</dbReference>
<dbReference type="GO" id="GO:0004177">
    <property type="term" value="F:aminopeptidase activity"/>
    <property type="evidence" value="ECO:0007669"/>
    <property type="project" value="UniProtKB-KW"/>
</dbReference>
<dbReference type="RefSeq" id="WP_189089677.1">
    <property type="nucleotide sequence ID" value="NZ_BMQL01000008.1"/>
</dbReference>
<dbReference type="InterPro" id="IPR035097">
    <property type="entry name" value="M29_N-terminal"/>
</dbReference>
<keyword evidence="7" id="KW-0479">Metal-binding</keyword>
<evidence type="ECO:0000313" key="10">
    <source>
        <dbReference type="EMBL" id="GGR06237.1"/>
    </source>
</evidence>
<evidence type="ECO:0000256" key="8">
    <source>
        <dbReference type="ARBA" id="ARBA00022801"/>
    </source>
</evidence>
<dbReference type="GO" id="GO:0006508">
    <property type="term" value="P:proteolysis"/>
    <property type="evidence" value="ECO:0007669"/>
    <property type="project" value="UniProtKB-KW"/>
</dbReference>
<evidence type="ECO:0000256" key="1">
    <source>
        <dbReference type="ARBA" id="ARBA00001941"/>
    </source>
</evidence>
<comment type="caution">
    <text evidence="10">The sequence shown here is derived from an EMBL/GenBank/DDBJ whole genome shotgun (WGS) entry which is preliminary data.</text>
</comment>
<accession>A0A918C5T9</accession>
<dbReference type="Proteomes" id="UP000603865">
    <property type="component" value="Unassembled WGS sequence"/>
</dbReference>
<dbReference type="GO" id="GO:0046872">
    <property type="term" value="F:metal ion binding"/>
    <property type="evidence" value="ECO:0007669"/>
    <property type="project" value="UniProtKB-KW"/>
</dbReference>
<protein>
    <submittedName>
        <fullName evidence="10">Aminopeptidase</fullName>
    </submittedName>
</protein>
<sequence length="358" mass="39169">MTYDPEQHALLLTDYCLGVQPGERILVQTSTLALPLVEQLYRLLLKRGAVPLIRLEYPSQSDDFYRLAPDSLIDALDPLALPEIESIQGSIRIQTPMPAAQGLDPARMARHRKTLAPVARARAARRWNLTLYPTLAGAEAAHMTLAQYEAFVSSAMFLDTPDPVAKWGEVRALQARLIERLAQADEVHILSDTTDLRLSVKDRVWVNSDGKRNMPSGEVFTGPLETSAEGHIFFDLPTLYGGQQVRNVRLDFHGGKVVSATAEEGEATLLAALETDDGARWLGELGIGSNSGIQQPSQNILFDEKIGGTVHLALGNSYPETGGTNVSALHWDLITDLRKGGQVLLDGVPFQIDGEFQV</sequence>
<evidence type="ECO:0000256" key="5">
    <source>
        <dbReference type="ARBA" id="ARBA00022438"/>
    </source>
</evidence>
<dbReference type="Gene3D" id="3.40.1830.10">
    <property type="entry name" value="Thermophilic metalloprotease (M29)"/>
    <property type="match status" value="1"/>
</dbReference>
<keyword evidence="5 10" id="KW-0031">Aminopeptidase</keyword>
<comment type="cofactor">
    <cofactor evidence="1">
        <name>Co(2+)</name>
        <dbReference type="ChEBI" id="CHEBI:48828"/>
    </cofactor>
</comment>
<comment type="similarity">
    <text evidence="4">Belongs to the peptidase M29 family.</text>
</comment>
<gene>
    <name evidence="10" type="ORF">GCM10008957_18780</name>
</gene>
<evidence type="ECO:0000313" key="11">
    <source>
        <dbReference type="Proteomes" id="UP000603865"/>
    </source>
</evidence>
<reference evidence="10" key="1">
    <citation type="journal article" date="2014" name="Int. J. Syst. Evol. Microbiol.">
        <title>Complete genome sequence of Corynebacterium casei LMG S-19264T (=DSM 44701T), isolated from a smear-ripened cheese.</title>
        <authorList>
            <consortium name="US DOE Joint Genome Institute (JGI-PGF)"/>
            <person name="Walter F."/>
            <person name="Albersmeier A."/>
            <person name="Kalinowski J."/>
            <person name="Ruckert C."/>
        </authorList>
    </citation>
    <scope>NUCLEOTIDE SEQUENCE</scope>
    <source>
        <strain evidence="10">JCM 31311</strain>
    </source>
</reference>
<dbReference type="InterPro" id="IPR052170">
    <property type="entry name" value="M29_Exopeptidase"/>
</dbReference>
<reference evidence="10" key="2">
    <citation type="submission" date="2020-09" db="EMBL/GenBank/DDBJ databases">
        <authorList>
            <person name="Sun Q."/>
            <person name="Ohkuma M."/>
        </authorList>
    </citation>
    <scope>NUCLEOTIDE SEQUENCE</scope>
    <source>
        <strain evidence="10">JCM 31311</strain>
    </source>
</reference>
<comment type="cofactor">
    <cofactor evidence="3">
        <name>Zn(2+)</name>
        <dbReference type="ChEBI" id="CHEBI:29105"/>
    </cofactor>
</comment>
<evidence type="ECO:0000256" key="4">
    <source>
        <dbReference type="ARBA" id="ARBA00008236"/>
    </source>
</evidence>
<dbReference type="SUPFAM" id="SSF144052">
    <property type="entry name" value="Thermophilic metalloprotease-like"/>
    <property type="match status" value="1"/>
</dbReference>
<keyword evidence="11" id="KW-1185">Reference proteome</keyword>
<organism evidence="10 11">
    <name type="scientific">Deinococcus ruber</name>
    <dbReference type="NCBI Taxonomy" id="1848197"/>
    <lineage>
        <taxon>Bacteria</taxon>
        <taxon>Thermotogati</taxon>
        <taxon>Deinococcota</taxon>
        <taxon>Deinococci</taxon>
        <taxon>Deinococcales</taxon>
        <taxon>Deinococcaceae</taxon>
        <taxon>Deinococcus</taxon>
    </lineage>
</organism>
<keyword evidence="9" id="KW-0482">Metalloprotease</keyword>
<dbReference type="PANTHER" id="PTHR34448">
    <property type="entry name" value="AMINOPEPTIDASE"/>
    <property type="match status" value="1"/>
</dbReference>
<evidence type="ECO:0000256" key="7">
    <source>
        <dbReference type="ARBA" id="ARBA00022723"/>
    </source>
</evidence>
<evidence type="ECO:0000256" key="9">
    <source>
        <dbReference type="ARBA" id="ARBA00023049"/>
    </source>
</evidence>
<comment type="cofactor">
    <cofactor evidence="2">
        <name>Mg(2+)</name>
        <dbReference type="ChEBI" id="CHEBI:18420"/>
    </cofactor>
</comment>
<proteinExistence type="inferred from homology"/>
<dbReference type="AlphaFoldDB" id="A0A918C5T9"/>
<evidence type="ECO:0000256" key="3">
    <source>
        <dbReference type="ARBA" id="ARBA00001947"/>
    </source>
</evidence>
<dbReference type="EMBL" id="BMQL01000008">
    <property type="protein sequence ID" value="GGR06237.1"/>
    <property type="molecule type" value="Genomic_DNA"/>
</dbReference>
<dbReference type="Pfam" id="PF02073">
    <property type="entry name" value="Peptidase_M29"/>
    <property type="match status" value="1"/>
</dbReference>
<name>A0A918C5T9_9DEIO</name>
<keyword evidence="8" id="KW-0378">Hydrolase</keyword>
<keyword evidence="6" id="KW-0645">Protease</keyword>
<evidence type="ECO:0000256" key="2">
    <source>
        <dbReference type="ARBA" id="ARBA00001946"/>
    </source>
</evidence>
<dbReference type="PANTHER" id="PTHR34448:SF1">
    <property type="entry name" value="BLL6088 PROTEIN"/>
    <property type="match status" value="1"/>
</dbReference>
<evidence type="ECO:0000256" key="6">
    <source>
        <dbReference type="ARBA" id="ARBA00022670"/>
    </source>
</evidence>